<evidence type="ECO:0000313" key="3">
    <source>
        <dbReference type="Proteomes" id="UP000315037"/>
    </source>
</evidence>
<accession>A0A506US84</accession>
<comment type="caution">
    <text evidence="2">The sequence shown here is derived from an EMBL/GenBank/DDBJ whole genome shotgun (WGS) entry which is preliminary data.</text>
</comment>
<keyword evidence="3" id="KW-1185">Reference proteome</keyword>
<evidence type="ECO:0000313" key="2">
    <source>
        <dbReference type="EMBL" id="TPW36216.1"/>
    </source>
</evidence>
<reference evidence="2 3" key="1">
    <citation type="submission" date="2019-03" db="EMBL/GenBank/DDBJ databases">
        <title>The complete genome sequence of Neokomagataea sp. Jb2 NBRC113641.</title>
        <authorList>
            <person name="Chua K.-O."/>
            <person name="Chan K.-G."/>
            <person name="See-Too W.-S."/>
        </authorList>
    </citation>
    <scope>NUCLEOTIDE SEQUENCE [LARGE SCALE GENOMIC DNA]</scope>
    <source>
        <strain evidence="2 3">Jb2</strain>
    </source>
</reference>
<dbReference type="Proteomes" id="UP000315037">
    <property type="component" value="Unassembled WGS sequence"/>
</dbReference>
<organism evidence="2 3">
    <name type="scientific">Oecophyllibacter saccharovorans</name>
    <dbReference type="NCBI Taxonomy" id="2558360"/>
    <lineage>
        <taxon>Bacteria</taxon>
        <taxon>Pseudomonadati</taxon>
        <taxon>Pseudomonadota</taxon>
        <taxon>Alphaproteobacteria</taxon>
        <taxon>Acetobacterales</taxon>
        <taxon>Acetobacteraceae</taxon>
        <taxon>Oecophyllibacter</taxon>
    </lineage>
</organism>
<dbReference type="InterPro" id="IPR021236">
    <property type="entry name" value="Uncharacterised_YfdX"/>
</dbReference>
<gene>
    <name evidence="2" type="ORF">E3202_03655</name>
</gene>
<dbReference type="Gene3D" id="6.10.250.2140">
    <property type="match status" value="1"/>
</dbReference>
<feature type="region of interest" description="Disordered" evidence="1">
    <location>
        <begin position="171"/>
        <end position="204"/>
    </location>
</feature>
<name>A0A506US84_9PROT</name>
<proteinExistence type="predicted"/>
<dbReference type="EMBL" id="SORZ01000001">
    <property type="protein sequence ID" value="TPW36216.1"/>
    <property type="molecule type" value="Genomic_DNA"/>
</dbReference>
<protein>
    <submittedName>
        <fullName evidence="2">YfdX family protein</fullName>
    </submittedName>
</protein>
<dbReference type="AlphaFoldDB" id="A0A506US84"/>
<dbReference type="Pfam" id="PF10938">
    <property type="entry name" value="YfdX"/>
    <property type="match status" value="1"/>
</dbReference>
<evidence type="ECO:0000256" key="1">
    <source>
        <dbReference type="SAM" id="MobiDB-lite"/>
    </source>
</evidence>
<sequence>MIDILEAQDFLNANKTDQAIKSLKKATDRLKAAGKADNKFMAAEAQLQVAPQHPLPSTHVPQQGQVTWIPVAGEFIVSDTLAPEKKAAIQKANALLKAGKTAEALQNVQIVSSDLDFILYLAPLAQTEGDVNRALVFAQNKNDKEASAALTEALNSLVAVSENFYTTELPAPGAPAAANTAAPAATAPASPAPAAAPAAQPSAQ</sequence>